<sequence>MTAQLSFELVQRQTAKKGLVIKGGKSSGAQVDLEMLLTKPLLRCPGGMFGIIVMLEDSATFHLQYPC</sequence>
<dbReference type="EMBL" id="CATNWA010014905">
    <property type="protein sequence ID" value="CAI9577300.1"/>
    <property type="molecule type" value="Genomic_DNA"/>
</dbReference>
<protein>
    <submittedName>
        <fullName evidence="1">Uncharacterized protein</fullName>
    </submittedName>
</protein>
<gene>
    <name evidence="1" type="ORF">SPARVUS_LOCUS8690575</name>
</gene>
<keyword evidence="2" id="KW-1185">Reference proteome</keyword>
<evidence type="ECO:0000313" key="2">
    <source>
        <dbReference type="Proteomes" id="UP001162483"/>
    </source>
</evidence>
<accession>A0ABN9DXB9</accession>
<organism evidence="1 2">
    <name type="scientific">Staurois parvus</name>
    <dbReference type="NCBI Taxonomy" id="386267"/>
    <lineage>
        <taxon>Eukaryota</taxon>
        <taxon>Metazoa</taxon>
        <taxon>Chordata</taxon>
        <taxon>Craniata</taxon>
        <taxon>Vertebrata</taxon>
        <taxon>Euteleostomi</taxon>
        <taxon>Amphibia</taxon>
        <taxon>Batrachia</taxon>
        <taxon>Anura</taxon>
        <taxon>Neobatrachia</taxon>
        <taxon>Ranoidea</taxon>
        <taxon>Ranidae</taxon>
        <taxon>Staurois</taxon>
    </lineage>
</organism>
<evidence type="ECO:0000313" key="1">
    <source>
        <dbReference type="EMBL" id="CAI9577300.1"/>
    </source>
</evidence>
<proteinExistence type="predicted"/>
<comment type="caution">
    <text evidence="1">The sequence shown here is derived from an EMBL/GenBank/DDBJ whole genome shotgun (WGS) entry which is preliminary data.</text>
</comment>
<reference evidence="1" key="1">
    <citation type="submission" date="2023-05" db="EMBL/GenBank/DDBJ databases">
        <authorList>
            <person name="Stuckert A."/>
        </authorList>
    </citation>
    <scope>NUCLEOTIDE SEQUENCE</scope>
</reference>
<name>A0ABN9DXB9_9NEOB</name>
<dbReference type="Proteomes" id="UP001162483">
    <property type="component" value="Unassembled WGS sequence"/>
</dbReference>